<dbReference type="PANTHER" id="PTHR33269">
    <property type="entry name" value="NADH-UBIQUINONE OXIDOREDUCTASE CHAIN 6"/>
    <property type="match status" value="1"/>
</dbReference>
<dbReference type="GO" id="GO:0005886">
    <property type="term" value="C:plasma membrane"/>
    <property type="evidence" value="ECO:0007669"/>
    <property type="project" value="UniProtKB-SubCell"/>
</dbReference>
<dbReference type="Gene3D" id="1.20.120.1200">
    <property type="entry name" value="NADH-ubiquinone/plastoquinone oxidoreductase chain 6, subunit NuoJ"/>
    <property type="match status" value="1"/>
</dbReference>
<feature type="transmembrane region" description="Helical" evidence="2">
    <location>
        <begin position="160"/>
        <end position="182"/>
    </location>
</feature>
<feature type="compositionally biased region" description="Polar residues" evidence="3">
    <location>
        <begin position="205"/>
        <end position="228"/>
    </location>
</feature>
<evidence type="ECO:0000256" key="3">
    <source>
        <dbReference type="SAM" id="MobiDB-lite"/>
    </source>
</evidence>
<dbReference type="RefSeq" id="WP_406700265.1">
    <property type="nucleotide sequence ID" value="NZ_CP155447.1"/>
</dbReference>
<dbReference type="InterPro" id="IPR001457">
    <property type="entry name" value="NADH_UbQ/plastoQ_OxRdtase_su6"/>
</dbReference>
<feature type="region of interest" description="Disordered" evidence="3">
    <location>
        <begin position="187"/>
        <end position="228"/>
    </location>
</feature>
<comment type="catalytic activity">
    <reaction evidence="2">
        <text>a quinone + NADH + 5 H(+)(in) = a quinol + NAD(+) + 4 H(+)(out)</text>
        <dbReference type="Rhea" id="RHEA:57888"/>
        <dbReference type="ChEBI" id="CHEBI:15378"/>
        <dbReference type="ChEBI" id="CHEBI:24646"/>
        <dbReference type="ChEBI" id="CHEBI:57540"/>
        <dbReference type="ChEBI" id="CHEBI:57945"/>
        <dbReference type="ChEBI" id="CHEBI:132124"/>
    </reaction>
</comment>
<organism evidence="4">
    <name type="scientific">Singulisphaera sp. Ch08</name>
    <dbReference type="NCBI Taxonomy" id="3120278"/>
    <lineage>
        <taxon>Bacteria</taxon>
        <taxon>Pseudomonadati</taxon>
        <taxon>Planctomycetota</taxon>
        <taxon>Planctomycetia</taxon>
        <taxon>Isosphaerales</taxon>
        <taxon>Isosphaeraceae</taxon>
        <taxon>Singulisphaera</taxon>
    </lineage>
</organism>
<comment type="caution">
    <text evidence="2">Lacks conserved residue(s) required for the propagation of feature annotation.</text>
</comment>
<dbReference type="EC" id="7.1.1.-" evidence="2"/>
<comment type="subcellular location">
    <subcellularLocation>
        <location evidence="2">Cell membrane</location>
        <topology evidence="2">Multi-pass membrane protein</topology>
    </subcellularLocation>
</comment>
<evidence type="ECO:0000256" key="1">
    <source>
        <dbReference type="ARBA" id="ARBA00005698"/>
    </source>
</evidence>
<accession>A0AAU7CQV6</accession>
<name>A0AAU7CQV6_9BACT</name>
<dbReference type="PANTHER" id="PTHR33269:SF17">
    <property type="entry name" value="NADH-UBIQUINONE OXIDOREDUCTASE CHAIN 6"/>
    <property type="match status" value="1"/>
</dbReference>
<dbReference type="InterPro" id="IPR042106">
    <property type="entry name" value="Nuo/plastoQ_OxRdtase_6_NuoJ"/>
</dbReference>
<dbReference type="GO" id="GO:0048038">
    <property type="term" value="F:quinone binding"/>
    <property type="evidence" value="ECO:0007669"/>
    <property type="project" value="UniProtKB-UniRule"/>
</dbReference>
<keyword evidence="2" id="KW-0472">Membrane</keyword>
<evidence type="ECO:0000313" key="4">
    <source>
        <dbReference type="EMBL" id="XBH07428.1"/>
    </source>
</evidence>
<comment type="function">
    <text evidence="2">NDH-1 shuttles electrons from NADH, via FMN and iron-sulfur (Fe-S) centers, to quinones in the respiratory chain. Couples the redox reaction to proton translocation (for every two electrons transferred, four hydrogen ions are translocated across the cytoplasmic membrane), and thus conserves the redox energy in a proton gradient.</text>
</comment>
<feature type="transmembrane region" description="Helical" evidence="2">
    <location>
        <begin position="29"/>
        <end position="46"/>
    </location>
</feature>
<feature type="transmembrane region" description="Helical" evidence="2">
    <location>
        <begin position="90"/>
        <end position="109"/>
    </location>
</feature>
<dbReference type="EMBL" id="CP155447">
    <property type="protein sequence ID" value="XBH07428.1"/>
    <property type="molecule type" value="Genomic_DNA"/>
</dbReference>
<dbReference type="Pfam" id="PF00499">
    <property type="entry name" value="Oxidored_q3"/>
    <property type="match status" value="1"/>
</dbReference>
<sequence>MSQTLFLVISALGLVAAVGTILARNLVHAALYLVAFFFIVACQFVLLEAEFLAAIQVLVYIGAVAILLMFGIMLTRNIQGDDTTTVAPGWTMPALVAGLGLFLVLGFGIKNQVGVKDRADWAATVNRPSIVTREGETPSPRAFAINNMGLAVGYEMMTRFVVPFEVAGLLLTAALVGAIALAHREGEDEPTRLGAQATALHGATEPSSSNVQASLDGSRSEPLSSPSK</sequence>
<keyword evidence="2" id="KW-1133">Transmembrane helix</keyword>
<comment type="similarity">
    <text evidence="1 2">Belongs to the complex I subunit 6 family.</text>
</comment>
<dbReference type="GO" id="GO:0008137">
    <property type="term" value="F:NADH dehydrogenase (ubiquinone) activity"/>
    <property type="evidence" value="ECO:0007669"/>
    <property type="project" value="UniProtKB-UniRule"/>
</dbReference>
<keyword evidence="2" id="KW-0520">NAD</keyword>
<protein>
    <recommendedName>
        <fullName evidence="2">NADH-quinone oxidoreductase subunit J</fullName>
        <ecNumber evidence="2">7.1.1.-</ecNumber>
    </recommendedName>
</protein>
<keyword evidence="2" id="KW-0874">Quinone</keyword>
<dbReference type="AlphaFoldDB" id="A0AAU7CQV6"/>
<keyword evidence="2" id="KW-1003">Cell membrane</keyword>
<feature type="transmembrane region" description="Helical" evidence="2">
    <location>
        <begin position="58"/>
        <end position="78"/>
    </location>
</feature>
<evidence type="ECO:0000256" key="2">
    <source>
        <dbReference type="RuleBase" id="RU004429"/>
    </source>
</evidence>
<proteinExistence type="inferred from homology"/>
<gene>
    <name evidence="4" type="ORF">V5E97_15725</name>
</gene>
<reference evidence="4" key="1">
    <citation type="submission" date="2024-05" db="EMBL/GenBank/DDBJ databases">
        <title>Planctomycetes of the genus Singulisphaera possess chitinolytic capabilities.</title>
        <authorList>
            <person name="Ivanova A."/>
        </authorList>
    </citation>
    <scope>NUCLEOTIDE SEQUENCE</scope>
    <source>
        <strain evidence="4">Ch08T</strain>
    </source>
</reference>
<keyword evidence="2" id="KW-0812">Transmembrane</keyword>